<dbReference type="GeneID" id="55990021"/>
<dbReference type="EMBL" id="CP055899">
    <property type="protein sequence ID" value="QKX55420.1"/>
    <property type="molecule type" value="Genomic_DNA"/>
</dbReference>
<reference evidence="2" key="1">
    <citation type="submission" date="2020-06" db="EMBL/GenBank/DDBJ databases">
        <title>A chromosome-scale genome assembly of Talaromyces rugulosus W13939.</title>
        <authorList>
            <person name="Wang B."/>
            <person name="Guo L."/>
            <person name="Ye K."/>
            <person name="Wang L."/>
        </authorList>
    </citation>
    <scope>NUCLEOTIDE SEQUENCE [LARGE SCALE GENOMIC DNA]</scope>
    <source>
        <strain evidence="2">W13939</strain>
    </source>
</reference>
<organism evidence="1 2">
    <name type="scientific">Talaromyces rugulosus</name>
    <name type="common">Penicillium rugulosum</name>
    <dbReference type="NCBI Taxonomy" id="121627"/>
    <lineage>
        <taxon>Eukaryota</taxon>
        <taxon>Fungi</taxon>
        <taxon>Dikarya</taxon>
        <taxon>Ascomycota</taxon>
        <taxon>Pezizomycotina</taxon>
        <taxon>Eurotiomycetes</taxon>
        <taxon>Eurotiomycetidae</taxon>
        <taxon>Eurotiales</taxon>
        <taxon>Trichocomaceae</taxon>
        <taxon>Talaromyces</taxon>
        <taxon>Talaromyces sect. Islandici</taxon>
    </lineage>
</organism>
<dbReference type="KEGG" id="trg:TRUGW13939_02513"/>
<dbReference type="RefSeq" id="XP_035341599.1">
    <property type="nucleotide sequence ID" value="XM_035485706.1"/>
</dbReference>
<dbReference type="OrthoDB" id="2378324at2759"/>
<accession>A0A7H8QN89</accession>
<dbReference type="AlphaFoldDB" id="A0A7H8QN89"/>
<dbReference type="Proteomes" id="UP000509510">
    <property type="component" value="Chromosome II"/>
</dbReference>
<evidence type="ECO:0008006" key="3">
    <source>
        <dbReference type="Google" id="ProtNLM"/>
    </source>
</evidence>
<dbReference type="PANTHER" id="PTHR35569:SF1">
    <property type="entry name" value="CYANAMIDE HYDRATASE DDI2-RELATED"/>
    <property type="match status" value="1"/>
</dbReference>
<evidence type="ECO:0000313" key="2">
    <source>
        <dbReference type="Proteomes" id="UP000509510"/>
    </source>
</evidence>
<dbReference type="PANTHER" id="PTHR35569">
    <property type="entry name" value="CYANAMIDE HYDRATASE DDI2-RELATED"/>
    <property type="match status" value="1"/>
</dbReference>
<evidence type="ECO:0000313" key="1">
    <source>
        <dbReference type="EMBL" id="QKX55420.1"/>
    </source>
</evidence>
<name>A0A7H8QN89_TALRU</name>
<keyword evidence="2" id="KW-1185">Reference proteome</keyword>
<sequence>MGSPSSFCGVTLVDSPVVRLAFEFAKENLDEVSFRHVYRSWIFGAILASKIPAFAKINFEVHAISTLLHDLAWDHLSSFSTPDKRFEVDGANAARKFLEREAPQFDNRQLQLVWDSIALHATPSIAQHKEPEVALCTMGITVDFLGSRFPGGLITDDEYNAVVKELPSVDFKESVKRKMCGLCANKPETTYDNFVRDFGERFVVGYSARVINSVDILLGADWRRGPVE</sequence>
<gene>
    <name evidence="1" type="ORF">TRUGW13939_02513</name>
</gene>
<proteinExistence type="predicted"/>
<protein>
    <recommendedName>
        <fullName evidence="3">HD domain-containing protein</fullName>
    </recommendedName>
</protein>
<dbReference type="SUPFAM" id="SSF109604">
    <property type="entry name" value="HD-domain/PDEase-like"/>
    <property type="match status" value="1"/>
</dbReference>
<dbReference type="Gene3D" id="1.10.3210.10">
    <property type="entry name" value="Hypothetical protein af1432"/>
    <property type="match status" value="1"/>
</dbReference>